<dbReference type="RefSeq" id="WP_107955415.1">
    <property type="nucleotide sequence ID" value="NZ_QAYE01000009.1"/>
</dbReference>
<dbReference type="PANTHER" id="PTHR40407">
    <property type="entry name" value="MEMBRANE PROTEIN-LIKE PROTEIN"/>
    <property type="match status" value="1"/>
</dbReference>
<keyword evidence="1" id="KW-0472">Membrane</keyword>
<name>A0A2T5TZE5_9SPHN</name>
<dbReference type="Proteomes" id="UP000244013">
    <property type="component" value="Unassembled WGS sequence"/>
</dbReference>
<dbReference type="Pfam" id="PF07786">
    <property type="entry name" value="HGSNAT_cat"/>
    <property type="match status" value="1"/>
</dbReference>
<evidence type="ECO:0000256" key="1">
    <source>
        <dbReference type="SAM" id="Phobius"/>
    </source>
</evidence>
<dbReference type="AlphaFoldDB" id="A0A2T5TZE5"/>
<gene>
    <name evidence="3" type="ORF">C8J25_10947</name>
</gene>
<keyword evidence="1" id="KW-0812">Transmembrane</keyword>
<comment type="caution">
    <text evidence="3">The sequence shown here is derived from an EMBL/GenBank/DDBJ whole genome shotgun (WGS) entry which is preliminary data.</text>
</comment>
<dbReference type="EMBL" id="QAYE01000009">
    <property type="protein sequence ID" value="PTW44619.1"/>
    <property type="molecule type" value="Genomic_DNA"/>
</dbReference>
<dbReference type="InterPro" id="IPR012429">
    <property type="entry name" value="HGSNAT_cat"/>
</dbReference>
<evidence type="ECO:0000313" key="3">
    <source>
        <dbReference type="EMBL" id="PTW44619.1"/>
    </source>
</evidence>
<dbReference type="GeneID" id="91007230"/>
<feature type="transmembrane region" description="Helical" evidence="1">
    <location>
        <begin position="221"/>
        <end position="239"/>
    </location>
</feature>
<feature type="transmembrane region" description="Helical" evidence="1">
    <location>
        <begin position="324"/>
        <end position="345"/>
    </location>
</feature>
<feature type="transmembrane region" description="Helical" evidence="1">
    <location>
        <begin position="142"/>
        <end position="162"/>
    </location>
</feature>
<feature type="domain" description="Heparan-alpha-glucosaminide N-acetyltransferase catalytic" evidence="2">
    <location>
        <begin position="28"/>
        <end position="257"/>
    </location>
</feature>
<keyword evidence="1" id="KW-1133">Transmembrane helix</keyword>
<evidence type="ECO:0000259" key="2">
    <source>
        <dbReference type="Pfam" id="PF07786"/>
    </source>
</evidence>
<protein>
    <submittedName>
        <fullName evidence="3">Putative membrane protein</fullName>
    </submittedName>
</protein>
<dbReference type="PANTHER" id="PTHR40407:SF1">
    <property type="entry name" value="HEPARAN-ALPHA-GLUCOSAMINIDE N-ACETYLTRANSFERASE CATALYTIC DOMAIN-CONTAINING PROTEIN"/>
    <property type="match status" value="1"/>
</dbReference>
<feature type="transmembrane region" description="Helical" evidence="1">
    <location>
        <begin position="118"/>
        <end position="136"/>
    </location>
</feature>
<feature type="transmembrane region" description="Helical" evidence="1">
    <location>
        <begin position="76"/>
        <end position="97"/>
    </location>
</feature>
<accession>A0A2T5TZE5</accession>
<feature type="transmembrane region" description="Helical" evidence="1">
    <location>
        <begin position="299"/>
        <end position="317"/>
    </location>
</feature>
<reference evidence="3 4" key="1">
    <citation type="submission" date="2018-04" db="EMBL/GenBank/DDBJ databases">
        <title>Genomic Encyclopedia of Type Strains, Phase III (KMG-III): the genomes of soil and plant-associated and newly described type strains.</title>
        <authorList>
            <person name="Whitman W."/>
        </authorList>
    </citation>
    <scope>NUCLEOTIDE SEQUENCE [LARGE SCALE GENOMIC DNA]</scope>
    <source>
        <strain evidence="3 4">MA-olki</strain>
    </source>
</reference>
<proteinExistence type="predicted"/>
<feature type="transmembrane region" description="Helical" evidence="1">
    <location>
        <begin position="251"/>
        <end position="269"/>
    </location>
</feature>
<organism evidence="3 4">
    <name type="scientific">Sphingomonas faeni</name>
    <dbReference type="NCBI Taxonomy" id="185950"/>
    <lineage>
        <taxon>Bacteria</taxon>
        <taxon>Pseudomonadati</taxon>
        <taxon>Pseudomonadota</taxon>
        <taxon>Alphaproteobacteria</taxon>
        <taxon>Sphingomonadales</taxon>
        <taxon>Sphingomonadaceae</taxon>
        <taxon>Sphingomonas</taxon>
    </lineage>
</organism>
<feature type="transmembrane region" description="Helical" evidence="1">
    <location>
        <begin position="167"/>
        <end position="183"/>
    </location>
</feature>
<sequence length="406" mass="43986">MPNVAGTPAAASDTHVEAPTGAQAKRSRIVSVDALRGFVMLLMLVDHTRELFYYPMQVSDPMALPATPPTLFFTRLTAHLCAPVFVLLTGLAASLYADSRGGDAGGGRAAASSFLLKRGLFLVALEVTVVNFAWSFDFTPAIVYLQVIWVIGLSMIALAALIHLPRIAVLVLGLAIVLGHNLLDPITFTPDQPGYVAWSVLHDRGFIDLQFGARARTSYPLLPWIGVIALGWSIGPWFARGVDRDVRRRRLMMTGAAALALFAVLRALSGYGEPLPWQVGTTPLATVMSVLNLTKYPPSADFILLTLGIGMLLLAAFERTSARLNGVLVVFGSAPLFFYILHLYLLHGVNSLTGAVTGGAIKGLVSVPNVASIWLVAAAAAVPCWFACRWFGRFKRTHTGWWWRYL</sequence>
<evidence type="ECO:0000313" key="4">
    <source>
        <dbReference type="Proteomes" id="UP000244013"/>
    </source>
</evidence>
<feature type="transmembrane region" description="Helical" evidence="1">
    <location>
        <begin position="365"/>
        <end position="388"/>
    </location>
</feature>
<dbReference type="OrthoDB" id="508112at2"/>